<feature type="region of interest" description="Disordered" evidence="8">
    <location>
        <begin position="765"/>
        <end position="793"/>
    </location>
</feature>
<dbReference type="Pfam" id="PF02929">
    <property type="entry name" value="Bgal_small_N"/>
    <property type="match status" value="1"/>
</dbReference>
<evidence type="ECO:0000256" key="8">
    <source>
        <dbReference type="SAM" id="MobiDB-lite"/>
    </source>
</evidence>
<dbReference type="PRINTS" id="PR00132">
    <property type="entry name" value="GLHYDRLASE2"/>
</dbReference>
<sequence length="1016" mass="110884">MDPSLESTSPGSSTRLPPRAFLRTDAPVLALGGSWAFRLHEHSPGDEDGEGIPPFAEPSFDDGSWERLLVPGHWVLQGHGSPIYTNIAYPFPLDPPHVPDENPTGDHRVTFEVPDGFARGGRAVLRFDGVESHARVWLNGRPVGWFTGSRLPTEFDVTAVLRPGANVLAVRVSQWSPASYLEDQDQWWLPGIFRDVSLVSRPRNGLEDVRAYADYDRSTGGGRLDLAVSGAFPVTVEIPELGTHATWETPAEARPLDVGPVDPWSAESPRLYDVTVSSPGEQARLRVGFRRIEIVAGRLVANGRPLTLRGVNRHETNPDLGRVFDEDFVMKDLCLMKRHNINAIRTCHQPPHPRTLELADELGFWVVLECDLETHGFSENDWSGNPGDDPAWRDALLDRIARTVRRDVNHPSIIMWSLGNESGTGRNLAEMADWVHRNDPTRPVHYEGDRGGAYTDVYSRMYPTLEEITSICADTPTMPLHEAGPAEGARQRAKPFILCEYGHAMGNGPGSLADYEELTDRFERHCGGFIWEWRDHGLRTRDDQGHEYFGFGGDFGEVLHDGSFIMDGLVLSDGTPSPALAELAAVWAPVRLTLDGARLTVANRRHDGGIGDLLAHWALQRDGLEAASGDIDLAGRGPAGDLAPGQTTEIDLTSDPACAEALDAMSGDRPTAEWHLLVEARLADAVLWAPAGHVVARAQAALAERRPPSAFTGSPGLLGGDEGGGETGEDAAGVLARAVFSDTGSLLSWRGVRVVGPTAELWRAPTENDRATGQGSYELTDPALSDGRGDEDAASSAQLWREAGLDRLMHRVVSRQPASGGLVQRVRSMPAGQSHGVDSTFRWRGASDGLHLRVSVRPFGRWTCTWPRLGIRFDLPEGAGTETVSWWGTGPSESYPDSCDATWVGRFSSDIDALAVAYARPQETGFRPGLRELRLGGLDLATVEGVDGRPGFQLLRHSPQELSRADHAHELPDPGRRLCLVLDIAQHGLGSRTCGPDVLPRYALWPRAASWEIVLR</sequence>
<keyword evidence="11" id="KW-1185">Reference proteome</keyword>
<keyword evidence="5 10" id="KW-0378">Hydrolase</keyword>
<dbReference type="PANTHER" id="PTHR46323:SF2">
    <property type="entry name" value="BETA-GALACTOSIDASE"/>
    <property type="match status" value="1"/>
</dbReference>
<dbReference type="SUPFAM" id="SSF74650">
    <property type="entry name" value="Galactose mutarotase-like"/>
    <property type="match status" value="1"/>
</dbReference>
<dbReference type="RefSeq" id="WP_380971666.1">
    <property type="nucleotide sequence ID" value="NZ_JBHTEF010000001.1"/>
</dbReference>
<dbReference type="InterPro" id="IPR014718">
    <property type="entry name" value="GH-type_carb-bd"/>
</dbReference>
<gene>
    <name evidence="10" type="ORF">ACFQWG_02095</name>
</gene>
<dbReference type="Pfam" id="PF02836">
    <property type="entry name" value="Glyco_hydro_2_C"/>
    <property type="match status" value="1"/>
</dbReference>
<dbReference type="EC" id="3.2.1.23" evidence="3"/>
<dbReference type="InterPro" id="IPR036156">
    <property type="entry name" value="Beta-gal/glucu_dom_sf"/>
</dbReference>
<dbReference type="InterPro" id="IPR050347">
    <property type="entry name" value="Bact_Beta-galactosidase"/>
</dbReference>
<evidence type="ECO:0000313" key="11">
    <source>
        <dbReference type="Proteomes" id="UP001596527"/>
    </source>
</evidence>
<evidence type="ECO:0000256" key="7">
    <source>
        <dbReference type="ARBA" id="ARBA00032230"/>
    </source>
</evidence>
<dbReference type="PANTHER" id="PTHR46323">
    <property type="entry name" value="BETA-GALACTOSIDASE"/>
    <property type="match status" value="1"/>
</dbReference>
<dbReference type="PROSITE" id="PS00608">
    <property type="entry name" value="GLYCOSYL_HYDROL_F2_2"/>
    <property type="match status" value="1"/>
</dbReference>
<dbReference type="Gene3D" id="2.60.40.10">
    <property type="entry name" value="Immunoglobulins"/>
    <property type="match status" value="2"/>
</dbReference>
<protein>
    <recommendedName>
        <fullName evidence="4">Beta-galactosidase</fullName>
        <ecNumber evidence="3">3.2.1.23</ecNumber>
    </recommendedName>
    <alternativeName>
        <fullName evidence="7">Lactase</fullName>
    </alternativeName>
</protein>
<dbReference type="InterPro" id="IPR017853">
    <property type="entry name" value="GH"/>
</dbReference>
<dbReference type="InterPro" id="IPR032312">
    <property type="entry name" value="LacZ_4"/>
</dbReference>
<dbReference type="SUPFAM" id="SSF49303">
    <property type="entry name" value="beta-Galactosidase/glucuronidase domain"/>
    <property type="match status" value="2"/>
</dbReference>
<evidence type="ECO:0000256" key="4">
    <source>
        <dbReference type="ARBA" id="ARBA00013303"/>
    </source>
</evidence>
<dbReference type="InterPro" id="IPR011013">
    <property type="entry name" value="Gal_mutarotase_sf_dom"/>
</dbReference>
<organism evidence="10 11">
    <name type="scientific">Schaalia naturae</name>
    <dbReference type="NCBI Taxonomy" id="635203"/>
    <lineage>
        <taxon>Bacteria</taxon>
        <taxon>Bacillati</taxon>
        <taxon>Actinomycetota</taxon>
        <taxon>Actinomycetes</taxon>
        <taxon>Actinomycetales</taxon>
        <taxon>Actinomycetaceae</taxon>
        <taxon>Schaalia</taxon>
    </lineage>
</organism>
<keyword evidence="6" id="KW-0326">Glycosidase</keyword>
<dbReference type="Pfam" id="PF02837">
    <property type="entry name" value="Glyco_hydro_2_N"/>
    <property type="match status" value="1"/>
</dbReference>
<dbReference type="Gene3D" id="2.70.98.10">
    <property type="match status" value="1"/>
</dbReference>
<comment type="similarity">
    <text evidence="2">Belongs to the glycosyl hydrolase 2 family.</text>
</comment>
<dbReference type="EMBL" id="JBHTEF010000001">
    <property type="protein sequence ID" value="MFC7580019.1"/>
    <property type="molecule type" value="Genomic_DNA"/>
</dbReference>
<proteinExistence type="inferred from homology"/>
<evidence type="ECO:0000256" key="6">
    <source>
        <dbReference type="ARBA" id="ARBA00023295"/>
    </source>
</evidence>
<dbReference type="Gene3D" id="2.60.120.260">
    <property type="entry name" value="Galactose-binding domain-like"/>
    <property type="match status" value="1"/>
</dbReference>
<dbReference type="Gene3D" id="3.20.20.80">
    <property type="entry name" value="Glycosidases"/>
    <property type="match status" value="1"/>
</dbReference>
<dbReference type="GO" id="GO:0016787">
    <property type="term" value="F:hydrolase activity"/>
    <property type="evidence" value="ECO:0007669"/>
    <property type="project" value="UniProtKB-KW"/>
</dbReference>
<dbReference type="SUPFAM" id="SSF51445">
    <property type="entry name" value="(Trans)glycosidases"/>
    <property type="match status" value="1"/>
</dbReference>
<dbReference type="SMART" id="SM01038">
    <property type="entry name" value="Bgal_small_N"/>
    <property type="match status" value="1"/>
</dbReference>
<evidence type="ECO:0000313" key="10">
    <source>
        <dbReference type="EMBL" id="MFC7580019.1"/>
    </source>
</evidence>
<dbReference type="InterPro" id="IPR008979">
    <property type="entry name" value="Galactose-bd-like_sf"/>
</dbReference>
<comment type="caution">
    <text evidence="10">The sequence shown here is derived from an EMBL/GenBank/DDBJ whole genome shotgun (WGS) entry which is preliminary data.</text>
</comment>
<dbReference type="InterPro" id="IPR006103">
    <property type="entry name" value="Glyco_hydro_2_cat"/>
</dbReference>
<accession>A0ABW2SIS7</accession>
<dbReference type="InterPro" id="IPR006104">
    <property type="entry name" value="Glyco_hydro_2_N"/>
</dbReference>
<evidence type="ECO:0000256" key="2">
    <source>
        <dbReference type="ARBA" id="ARBA00007401"/>
    </source>
</evidence>
<evidence type="ECO:0000256" key="3">
    <source>
        <dbReference type="ARBA" id="ARBA00012756"/>
    </source>
</evidence>
<dbReference type="InterPro" id="IPR006101">
    <property type="entry name" value="Glyco_hydro_2"/>
</dbReference>
<dbReference type="InterPro" id="IPR004199">
    <property type="entry name" value="B-gal_small/dom_5"/>
</dbReference>
<dbReference type="InterPro" id="IPR013783">
    <property type="entry name" value="Ig-like_fold"/>
</dbReference>
<reference evidence="11" key="1">
    <citation type="journal article" date="2019" name="Int. J. Syst. Evol. Microbiol.">
        <title>The Global Catalogue of Microorganisms (GCM) 10K type strain sequencing project: providing services to taxonomists for standard genome sequencing and annotation.</title>
        <authorList>
            <consortium name="The Broad Institute Genomics Platform"/>
            <consortium name="The Broad Institute Genome Sequencing Center for Infectious Disease"/>
            <person name="Wu L."/>
            <person name="Ma J."/>
        </authorList>
    </citation>
    <scope>NUCLEOTIDE SEQUENCE [LARGE SCALE GENOMIC DNA]</scope>
    <source>
        <strain evidence="11">CCUG 56698</strain>
    </source>
</reference>
<evidence type="ECO:0000259" key="9">
    <source>
        <dbReference type="SMART" id="SM01038"/>
    </source>
</evidence>
<dbReference type="SUPFAM" id="SSF49785">
    <property type="entry name" value="Galactose-binding domain-like"/>
    <property type="match status" value="1"/>
</dbReference>
<dbReference type="InterPro" id="IPR023232">
    <property type="entry name" value="Glyco_hydro_2_AS"/>
</dbReference>
<name>A0ABW2SIS7_9ACTO</name>
<evidence type="ECO:0000256" key="1">
    <source>
        <dbReference type="ARBA" id="ARBA00001412"/>
    </source>
</evidence>
<dbReference type="Proteomes" id="UP001596527">
    <property type="component" value="Unassembled WGS sequence"/>
</dbReference>
<evidence type="ECO:0000256" key="5">
    <source>
        <dbReference type="ARBA" id="ARBA00022801"/>
    </source>
</evidence>
<comment type="catalytic activity">
    <reaction evidence="1">
        <text>Hydrolysis of terminal non-reducing beta-D-galactose residues in beta-D-galactosides.</text>
        <dbReference type="EC" id="3.2.1.23"/>
    </reaction>
</comment>
<dbReference type="Pfam" id="PF16353">
    <property type="entry name" value="LacZ_4"/>
    <property type="match status" value="1"/>
</dbReference>
<feature type="domain" description="Beta galactosidase small chain/" evidence="9">
    <location>
        <begin position="738"/>
        <end position="1016"/>
    </location>
</feature>